<feature type="transmembrane region" description="Helical" evidence="1">
    <location>
        <begin position="6"/>
        <end position="27"/>
    </location>
</feature>
<organism evidence="2 3">
    <name type="scientific">Pontibacillus marinus BH030004 = DSM 16465</name>
    <dbReference type="NCBI Taxonomy" id="1385511"/>
    <lineage>
        <taxon>Bacteria</taxon>
        <taxon>Bacillati</taxon>
        <taxon>Bacillota</taxon>
        <taxon>Bacilli</taxon>
        <taxon>Bacillales</taxon>
        <taxon>Bacillaceae</taxon>
        <taxon>Pontibacillus</taxon>
    </lineage>
</organism>
<gene>
    <name evidence="2" type="ORF">N783_04780</name>
</gene>
<reference evidence="2 3" key="1">
    <citation type="submission" date="2013-08" db="EMBL/GenBank/DDBJ databases">
        <authorList>
            <person name="Huang J."/>
            <person name="Wang G."/>
        </authorList>
    </citation>
    <scope>NUCLEOTIDE SEQUENCE [LARGE SCALE GENOMIC DNA]</scope>
    <source>
        <strain evidence="2 3">BH030004</strain>
    </source>
</reference>
<protein>
    <submittedName>
        <fullName evidence="2">Uncharacterized protein</fullName>
    </submittedName>
</protein>
<dbReference type="Proteomes" id="UP000030403">
    <property type="component" value="Unassembled WGS sequence"/>
</dbReference>
<keyword evidence="1" id="KW-1133">Transmembrane helix</keyword>
<keyword evidence="3" id="KW-1185">Reference proteome</keyword>
<evidence type="ECO:0000313" key="3">
    <source>
        <dbReference type="Proteomes" id="UP000030403"/>
    </source>
</evidence>
<dbReference type="AlphaFoldDB" id="A0A0A5I1G0"/>
<dbReference type="RefSeq" id="WP_027446151.1">
    <property type="nucleotide sequence ID" value="NZ_AULJ01000031.1"/>
</dbReference>
<feature type="transmembrane region" description="Helical" evidence="1">
    <location>
        <begin position="64"/>
        <end position="89"/>
    </location>
</feature>
<evidence type="ECO:0000313" key="2">
    <source>
        <dbReference type="EMBL" id="KGX89697.1"/>
    </source>
</evidence>
<keyword evidence="1" id="KW-0472">Membrane</keyword>
<accession>A0A0A5I1G0</accession>
<keyword evidence="1" id="KW-0812">Transmembrane</keyword>
<comment type="caution">
    <text evidence="2">The sequence shown here is derived from an EMBL/GenBank/DDBJ whole genome shotgun (WGS) entry which is preliminary data.</text>
</comment>
<sequence>MDVLWKSLLILVVLYIFLGALYAIALANTPEGPGRKKMFFGWGAFISYYIFMFLHEIFGNQLYIYMFHLTVFQIIQYLLVPIAITFFILGKIERNKAKVN</sequence>
<feature type="transmembrane region" description="Helical" evidence="1">
    <location>
        <begin position="39"/>
        <end position="58"/>
    </location>
</feature>
<proteinExistence type="predicted"/>
<dbReference type="EMBL" id="AVPF01000013">
    <property type="protein sequence ID" value="KGX89697.1"/>
    <property type="molecule type" value="Genomic_DNA"/>
</dbReference>
<evidence type="ECO:0000256" key="1">
    <source>
        <dbReference type="SAM" id="Phobius"/>
    </source>
</evidence>
<name>A0A0A5I1G0_9BACI</name>